<protein>
    <submittedName>
        <fullName evidence="4">TolB amino-terminal domain-containing protein</fullName>
    </submittedName>
</protein>
<dbReference type="SUPFAM" id="SSF48452">
    <property type="entry name" value="TPR-like"/>
    <property type="match status" value="2"/>
</dbReference>
<evidence type="ECO:0000259" key="3">
    <source>
        <dbReference type="SMART" id="SM01043"/>
    </source>
</evidence>
<dbReference type="PANTHER" id="PTHR35807">
    <property type="entry name" value="TRANSCRIPTIONAL REGULATOR REDD-RELATED"/>
    <property type="match status" value="1"/>
</dbReference>
<dbReference type="Pfam" id="PF03704">
    <property type="entry name" value="BTAD"/>
    <property type="match status" value="1"/>
</dbReference>
<gene>
    <name evidence="4" type="ORF">SAMN07250955_11150</name>
</gene>
<organism evidence="4 5">
    <name type="scientific">Arboricoccus pini</name>
    <dbReference type="NCBI Taxonomy" id="1963835"/>
    <lineage>
        <taxon>Bacteria</taxon>
        <taxon>Pseudomonadati</taxon>
        <taxon>Pseudomonadota</taxon>
        <taxon>Alphaproteobacteria</taxon>
        <taxon>Geminicoccales</taxon>
        <taxon>Geminicoccaceae</taxon>
        <taxon>Arboricoccus</taxon>
    </lineage>
</organism>
<evidence type="ECO:0000256" key="2">
    <source>
        <dbReference type="ARBA" id="ARBA00023163"/>
    </source>
</evidence>
<dbReference type="InterPro" id="IPR011990">
    <property type="entry name" value="TPR-like_helical_dom_sf"/>
</dbReference>
<dbReference type="OrthoDB" id="649979at2"/>
<dbReference type="Gene3D" id="1.25.40.10">
    <property type="entry name" value="Tetratricopeptide repeat domain"/>
    <property type="match status" value="2"/>
</dbReference>
<evidence type="ECO:0000313" key="4">
    <source>
        <dbReference type="EMBL" id="SNB73985.1"/>
    </source>
</evidence>
<sequence length="649" mass="71421">MFGAFGVANEGADVTPVGKRARAALAILALAPTHSVNRRDLAELLWKGRPEEQTGPSQRQLVRELKLHFLSHGLAPILADRNTLALDMQAVEIDVDQAAQLLQAYPSGFARPALDLITGPIVHQFDLPDTSASAWCHHAAHKRGMMLIDQLRVLMATALNSDALDACRGFAQALLRLSPTHEEAHRTLMRCWLNEGDTGAALAQYEMCTQALRHHHSVEPSAATRQLAGTLRQQAPVALRTPAIVPSDKKTPTLAVLPVVCTGPRATVEEMAFIVSADLITSLARFRTLSVIGRPASYVYSPEAAHAEEFQSADYRLESRLTYNGETGRLVLQLVEASSRVIIWAEQFALGDAPLPELDRLIERVVNLIDRRLTCHLASEAVTIYEPRRLWAQADRLTDDFSIEGVIAAEKLLKDAALMDKSFARAHAGLATVLSMRQLLRPSPAAAQKIQQAIGHARRAVLIDPWDARNHISAAWSYMLNKDYGLARRHFENALEQNQADTAVIMACAEGHARLGLVDKARTLANRAMKIAPGHKPYFASYLAVIEYSAGNIPAFLDMMSSQGLGLISHFAWLATGYWEAGDHDRARQSLDRFMSAWSRQAESKTAGADAMGTWLDSVLCIGEPELRQRFLLTLGQIRPALLENVKLR</sequence>
<dbReference type="EMBL" id="FYEH01000011">
    <property type="protein sequence ID" value="SNB73985.1"/>
    <property type="molecule type" value="Genomic_DNA"/>
</dbReference>
<dbReference type="AlphaFoldDB" id="A0A212RNC9"/>
<proteinExistence type="predicted"/>
<keyword evidence="2" id="KW-0804">Transcription</keyword>
<dbReference type="GO" id="GO:0006355">
    <property type="term" value="P:regulation of DNA-templated transcription"/>
    <property type="evidence" value="ECO:0007669"/>
    <property type="project" value="TreeGrafter"/>
</dbReference>
<dbReference type="InterPro" id="IPR005158">
    <property type="entry name" value="BTAD"/>
</dbReference>
<dbReference type="Pfam" id="PF14559">
    <property type="entry name" value="TPR_19"/>
    <property type="match status" value="1"/>
</dbReference>
<keyword evidence="1" id="KW-0805">Transcription regulation</keyword>
<evidence type="ECO:0000256" key="1">
    <source>
        <dbReference type="ARBA" id="ARBA00023015"/>
    </source>
</evidence>
<dbReference type="PANTHER" id="PTHR35807:SF1">
    <property type="entry name" value="TRANSCRIPTIONAL REGULATOR REDD"/>
    <property type="match status" value="1"/>
</dbReference>
<reference evidence="4 5" key="1">
    <citation type="submission" date="2017-06" db="EMBL/GenBank/DDBJ databases">
        <authorList>
            <person name="Kim H.J."/>
            <person name="Triplett B.A."/>
        </authorList>
    </citation>
    <scope>NUCLEOTIDE SEQUENCE [LARGE SCALE GENOMIC DNA]</scope>
    <source>
        <strain evidence="4 5">B29T1</strain>
    </source>
</reference>
<keyword evidence="5" id="KW-1185">Reference proteome</keyword>
<dbReference type="InterPro" id="IPR036388">
    <property type="entry name" value="WH-like_DNA-bd_sf"/>
</dbReference>
<evidence type="ECO:0000313" key="5">
    <source>
        <dbReference type="Proteomes" id="UP000197065"/>
    </source>
</evidence>
<accession>A0A212RNC9</accession>
<dbReference type="Proteomes" id="UP000197065">
    <property type="component" value="Unassembled WGS sequence"/>
</dbReference>
<feature type="domain" description="Bacterial transcriptional activator" evidence="3">
    <location>
        <begin position="93"/>
        <end position="232"/>
    </location>
</feature>
<name>A0A212RNC9_9PROT</name>
<dbReference type="InterPro" id="IPR051677">
    <property type="entry name" value="AfsR-DnrI-RedD_regulator"/>
</dbReference>
<dbReference type="SMART" id="SM01043">
    <property type="entry name" value="BTAD"/>
    <property type="match status" value="1"/>
</dbReference>
<dbReference type="Gene3D" id="1.10.10.10">
    <property type="entry name" value="Winged helix-like DNA-binding domain superfamily/Winged helix DNA-binding domain"/>
    <property type="match status" value="1"/>
</dbReference>
<dbReference type="GO" id="GO:0003677">
    <property type="term" value="F:DNA binding"/>
    <property type="evidence" value="ECO:0007669"/>
    <property type="project" value="TreeGrafter"/>
</dbReference>